<keyword evidence="4 5" id="KW-0274">FAD</keyword>
<proteinExistence type="inferred from homology"/>
<feature type="domain" description="Acyl-CoA dehydrogenase C-terminal" evidence="9">
    <location>
        <begin position="452"/>
        <end position="561"/>
    </location>
</feature>
<dbReference type="InterPro" id="IPR036250">
    <property type="entry name" value="AcylCo_DH-like_C"/>
</dbReference>
<evidence type="ECO:0000256" key="2">
    <source>
        <dbReference type="ARBA" id="ARBA00009347"/>
    </source>
</evidence>
<dbReference type="InterPro" id="IPR036797">
    <property type="entry name" value="Acyl-CoA_dehydrogenase_C_sf"/>
</dbReference>
<dbReference type="PANTHER" id="PTHR42803:SF1">
    <property type="entry name" value="BROAD-SPECIFICITY LINEAR ACYL-COA DEHYDROGENASE FADE5"/>
    <property type="match status" value="1"/>
</dbReference>
<dbReference type="AlphaFoldDB" id="A0A9D1E1U0"/>
<comment type="similarity">
    <text evidence="2 5">Belongs to the acyl-CoA dehydrogenase family.</text>
</comment>
<protein>
    <submittedName>
        <fullName evidence="10">Acyl-CoA dehydrogenase family protein</fullName>
    </submittedName>
</protein>
<dbReference type="InterPro" id="IPR006089">
    <property type="entry name" value="Acyl-CoA_DH_CS"/>
</dbReference>
<dbReference type="InterPro" id="IPR046373">
    <property type="entry name" value="Acyl-CoA_Oxase/DH_mid-dom_sf"/>
</dbReference>
<evidence type="ECO:0000313" key="11">
    <source>
        <dbReference type="Proteomes" id="UP000886744"/>
    </source>
</evidence>
<evidence type="ECO:0000256" key="4">
    <source>
        <dbReference type="ARBA" id="ARBA00022827"/>
    </source>
</evidence>
<dbReference type="SUPFAM" id="SSF56645">
    <property type="entry name" value="Acyl-CoA dehydrogenase NM domain-like"/>
    <property type="match status" value="1"/>
</dbReference>
<dbReference type="Pfam" id="PF12186">
    <property type="entry name" value="AcylCoA_dehyd_C"/>
    <property type="match status" value="1"/>
</dbReference>
<dbReference type="SUPFAM" id="SSF158494">
    <property type="entry name" value="PG0775 C-terminal domain-like"/>
    <property type="match status" value="1"/>
</dbReference>
<reference evidence="10" key="1">
    <citation type="submission" date="2020-10" db="EMBL/GenBank/DDBJ databases">
        <authorList>
            <person name="Gilroy R."/>
        </authorList>
    </citation>
    <scope>NUCLEOTIDE SEQUENCE</scope>
    <source>
        <strain evidence="10">ChiHjej13B12-12457</strain>
    </source>
</reference>
<dbReference type="Gene3D" id="1.20.140.10">
    <property type="entry name" value="Butyryl-CoA Dehydrogenase, subunit A, domain 3"/>
    <property type="match status" value="1"/>
</dbReference>
<dbReference type="Proteomes" id="UP000886744">
    <property type="component" value="Unassembled WGS sequence"/>
</dbReference>
<comment type="cofactor">
    <cofactor evidence="1 5">
        <name>FAD</name>
        <dbReference type="ChEBI" id="CHEBI:57692"/>
    </cofactor>
</comment>
<evidence type="ECO:0000256" key="3">
    <source>
        <dbReference type="ARBA" id="ARBA00022630"/>
    </source>
</evidence>
<dbReference type="InterPro" id="IPR013786">
    <property type="entry name" value="AcylCoA_DH/ox_N"/>
</dbReference>
<dbReference type="PROSITE" id="PS00073">
    <property type="entry name" value="ACYL_COA_DH_2"/>
    <property type="match status" value="1"/>
</dbReference>
<dbReference type="SUPFAM" id="SSF47203">
    <property type="entry name" value="Acyl-CoA dehydrogenase C-terminal domain-like"/>
    <property type="match status" value="1"/>
</dbReference>
<dbReference type="InterPro" id="IPR037069">
    <property type="entry name" value="AcylCoA_DH/ox_N_sf"/>
</dbReference>
<dbReference type="InterPro" id="IPR020964">
    <property type="entry name" value="Acyl-CoA_dehydrogenase_C"/>
</dbReference>
<comment type="caution">
    <text evidence="10">The sequence shown here is derived from an EMBL/GenBank/DDBJ whole genome shotgun (WGS) entry which is preliminary data.</text>
</comment>
<dbReference type="PANTHER" id="PTHR42803">
    <property type="entry name" value="ACYL-COA DEHYDROGENASE"/>
    <property type="match status" value="1"/>
</dbReference>
<feature type="domain" description="Acyl-CoA dehydrogenase/oxidase N-terminal" evidence="8">
    <location>
        <begin position="58"/>
        <end position="168"/>
    </location>
</feature>
<name>A0A9D1E1U0_9BACT</name>
<dbReference type="Gene3D" id="1.20.120.470">
    <property type="entry name" value="Acyl-CoA dehydrogenase, C-terminal domain"/>
    <property type="match status" value="1"/>
</dbReference>
<evidence type="ECO:0000259" key="8">
    <source>
        <dbReference type="Pfam" id="PF02771"/>
    </source>
</evidence>
<evidence type="ECO:0000259" key="6">
    <source>
        <dbReference type="Pfam" id="PF00441"/>
    </source>
</evidence>
<evidence type="ECO:0000256" key="1">
    <source>
        <dbReference type="ARBA" id="ARBA00001974"/>
    </source>
</evidence>
<dbReference type="EMBL" id="DVHI01000074">
    <property type="protein sequence ID" value="HIR63087.1"/>
    <property type="molecule type" value="Genomic_DNA"/>
</dbReference>
<evidence type="ECO:0000313" key="10">
    <source>
        <dbReference type="EMBL" id="HIR63087.1"/>
    </source>
</evidence>
<dbReference type="Pfam" id="PF02770">
    <property type="entry name" value="Acyl-CoA_dh_M"/>
    <property type="match status" value="1"/>
</dbReference>
<sequence>MANFYTDNSDLKFQLSHPLMQKIVELKEQDFKDSGVYDYAPCNVEDAIDSYDKVMEVMGEICADTIAANAEQVDHDGPVCENGRVTYAAGTAENQRVLTQAGMYGMSLPRQYGGLNFSLVPYVMAEELVSRADAGFANIWGLQDCAETIHEFASEEIKAEFLPRIPQGDTCSMDLTEPDAGSDLQAAMLKAEWCEEKGMWMLNGVKRFITNGDAQIKLVLARSEEGTRDGRGLSYFVHDQKWGGVTVRRIENKLGIKGSPTCELVFKNAPAKLIGERRMGLIKYVMSLMNGARLGVGAQSVGISEAAYREAYKYACERRQFGKAIIEFPAVSEMLAVMKAKLQASRAILYETTRFVDIYKSYGFLAETRKLTPEERQDMKKYQRYADMFTPVLKMMSSEYCNQNAYDAIQVHGGSGYMKEYPVERIYRDARITTIYEGTSQLQTVAAIRYVTTGAYLARIREYEAEEVAPEYATLKKTLVEMTAQYEQACTLVHGHDNTYIDFHARRLVEMAGHIIMGWLLVLDAQRCADFAKSARVFVGKAKSWNQERYDYIAGFSEEQLADFIN</sequence>
<dbReference type="InterPro" id="IPR006091">
    <property type="entry name" value="Acyl-CoA_Oxase/DH_mid-dom"/>
</dbReference>
<reference evidence="10" key="2">
    <citation type="journal article" date="2021" name="PeerJ">
        <title>Extensive microbial diversity within the chicken gut microbiome revealed by metagenomics and culture.</title>
        <authorList>
            <person name="Gilroy R."/>
            <person name="Ravi A."/>
            <person name="Getino M."/>
            <person name="Pursley I."/>
            <person name="Horton D.L."/>
            <person name="Alikhan N.F."/>
            <person name="Baker D."/>
            <person name="Gharbi K."/>
            <person name="Hall N."/>
            <person name="Watson M."/>
            <person name="Adriaenssens E.M."/>
            <person name="Foster-Nyarko E."/>
            <person name="Jarju S."/>
            <person name="Secka A."/>
            <person name="Antonio M."/>
            <person name="Oren A."/>
            <person name="Chaudhuri R.R."/>
            <person name="La Ragione R."/>
            <person name="Hildebrand F."/>
            <person name="Pallen M.J."/>
        </authorList>
    </citation>
    <scope>NUCLEOTIDE SEQUENCE</scope>
    <source>
        <strain evidence="10">ChiHjej13B12-12457</strain>
    </source>
</reference>
<dbReference type="InterPro" id="IPR009075">
    <property type="entry name" value="AcylCo_DH/oxidase_C"/>
</dbReference>
<organism evidence="10 11">
    <name type="scientific">Candidatus Coprenecus avistercoris</name>
    <dbReference type="NCBI Taxonomy" id="2840730"/>
    <lineage>
        <taxon>Bacteria</taxon>
        <taxon>Pseudomonadati</taxon>
        <taxon>Bacteroidota</taxon>
        <taxon>Bacteroidia</taxon>
        <taxon>Bacteroidales</taxon>
        <taxon>Rikenellaceae</taxon>
        <taxon>Rikenellaceae incertae sedis</taxon>
        <taxon>Candidatus Coprenecus</taxon>
    </lineage>
</organism>
<feature type="domain" description="Acyl-CoA dehydrogenase/oxidase C-terminal" evidence="6">
    <location>
        <begin position="283"/>
        <end position="444"/>
    </location>
</feature>
<gene>
    <name evidence="10" type="ORF">IAC94_06155</name>
</gene>
<dbReference type="Gene3D" id="1.10.540.10">
    <property type="entry name" value="Acyl-CoA dehydrogenase/oxidase, N-terminal domain"/>
    <property type="match status" value="1"/>
</dbReference>
<accession>A0A9D1E1U0</accession>
<dbReference type="GO" id="GO:0003995">
    <property type="term" value="F:acyl-CoA dehydrogenase activity"/>
    <property type="evidence" value="ECO:0007669"/>
    <property type="project" value="InterPro"/>
</dbReference>
<dbReference type="GO" id="GO:0050660">
    <property type="term" value="F:flavin adenine dinucleotide binding"/>
    <property type="evidence" value="ECO:0007669"/>
    <property type="project" value="InterPro"/>
</dbReference>
<feature type="domain" description="Acyl-CoA oxidase/dehydrogenase middle" evidence="7">
    <location>
        <begin position="173"/>
        <end position="268"/>
    </location>
</feature>
<dbReference type="Pfam" id="PF02771">
    <property type="entry name" value="Acyl-CoA_dh_N"/>
    <property type="match status" value="1"/>
</dbReference>
<keyword evidence="3 5" id="KW-0285">Flavoprotein</keyword>
<dbReference type="InterPro" id="IPR009100">
    <property type="entry name" value="AcylCoA_DH/oxidase_NM_dom_sf"/>
</dbReference>
<dbReference type="Pfam" id="PF00441">
    <property type="entry name" value="Acyl-CoA_dh_1"/>
    <property type="match status" value="1"/>
</dbReference>
<evidence type="ECO:0000256" key="5">
    <source>
        <dbReference type="RuleBase" id="RU362125"/>
    </source>
</evidence>
<dbReference type="Gene3D" id="2.40.110.10">
    <property type="entry name" value="Butyryl-CoA Dehydrogenase, subunit A, domain 2"/>
    <property type="match status" value="1"/>
</dbReference>
<evidence type="ECO:0000259" key="9">
    <source>
        <dbReference type="Pfam" id="PF12186"/>
    </source>
</evidence>
<evidence type="ECO:0000259" key="7">
    <source>
        <dbReference type="Pfam" id="PF02770"/>
    </source>
</evidence>
<dbReference type="InterPro" id="IPR052166">
    <property type="entry name" value="Diverse_Acyl-CoA_DH"/>
</dbReference>
<keyword evidence="5" id="KW-0560">Oxidoreductase</keyword>